<organism evidence="2 3">
    <name type="scientific">Streptomyces phyllanthi</name>
    <dbReference type="NCBI Taxonomy" id="1803180"/>
    <lineage>
        <taxon>Bacteria</taxon>
        <taxon>Bacillati</taxon>
        <taxon>Actinomycetota</taxon>
        <taxon>Actinomycetes</taxon>
        <taxon>Kitasatosporales</taxon>
        <taxon>Streptomycetaceae</taxon>
        <taxon>Streptomyces</taxon>
    </lineage>
</organism>
<protein>
    <submittedName>
        <fullName evidence="2">Uncharacterized protein</fullName>
    </submittedName>
</protein>
<gene>
    <name evidence="2" type="ORF">FNH04_46000</name>
</gene>
<feature type="non-terminal residue" evidence="2">
    <location>
        <position position="104"/>
    </location>
</feature>
<reference evidence="2 3" key="1">
    <citation type="submission" date="2019-07" db="EMBL/GenBank/DDBJ databases">
        <title>New species of Amycolatopsis and Streptomyces.</title>
        <authorList>
            <person name="Duangmal K."/>
            <person name="Teo W.F.A."/>
            <person name="Lipun K."/>
        </authorList>
    </citation>
    <scope>NUCLEOTIDE SEQUENCE [LARGE SCALE GENOMIC DNA]</scope>
    <source>
        <strain evidence="2 3">TISTR 2346</strain>
    </source>
</reference>
<evidence type="ECO:0000313" key="2">
    <source>
        <dbReference type="EMBL" id="MPY46991.1"/>
    </source>
</evidence>
<keyword evidence="3" id="KW-1185">Reference proteome</keyword>
<dbReference type="AlphaFoldDB" id="A0A5N8WHR1"/>
<feature type="region of interest" description="Disordered" evidence="1">
    <location>
        <begin position="1"/>
        <end position="20"/>
    </location>
</feature>
<dbReference type="EMBL" id="VJZE01000901">
    <property type="protein sequence ID" value="MPY46991.1"/>
    <property type="molecule type" value="Genomic_DNA"/>
</dbReference>
<comment type="caution">
    <text evidence="2">The sequence shown here is derived from an EMBL/GenBank/DDBJ whole genome shotgun (WGS) entry which is preliminary data.</text>
</comment>
<evidence type="ECO:0000256" key="1">
    <source>
        <dbReference type="SAM" id="MobiDB-lite"/>
    </source>
</evidence>
<feature type="compositionally biased region" description="Basic and acidic residues" evidence="1">
    <location>
        <begin position="1"/>
        <end position="19"/>
    </location>
</feature>
<evidence type="ECO:0000313" key="3">
    <source>
        <dbReference type="Proteomes" id="UP000326979"/>
    </source>
</evidence>
<sequence>MFRLSREQKRELKRAEHSRAGAGVAPIDVRVPASGDGATVGGMPVAALMGEPLQATVLDYLHRLALATGHPVLATVHDERIGYAVPLEIAVDGSSQFTGEPVPV</sequence>
<proteinExistence type="predicted"/>
<name>A0A5N8WHR1_9ACTN</name>
<dbReference type="Proteomes" id="UP000326979">
    <property type="component" value="Unassembled WGS sequence"/>
</dbReference>
<accession>A0A5N8WHR1</accession>